<accession>A0ABN3VN97</accession>
<keyword evidence="2" id="KW-0378">Hydrolase</keyword>
<dbReference type="SUPFAM" id="SSF53383">
    <property type="entry name" value="PLP-dependent transferases"/>
    <property type="match status" value="1"/>
</dbReference>
<keyword evidence="6" id="KW-1185">Reference proteome</keyword>
<gene>
    <name evidence="5" type="primary">kynU</name>
    <name evidence="5" type="ORF">GCM10010470_61070</name>
</gene>
<dbReference type="InterPro" id="IPR000192">
    <property type="entry name" value="Aminotrans_V_dom"/>
</dbReference>
<protein>
    <submittedName>
        <fullName evidence="5">Kynureninase</fullName>
    </submittedName>
</protein>
<dbReference type="InterPro" id="IPR015422">
    <property type="entry name" value="PyrdxlP-dep_Trfase_small"/>
</dbReference>
<dbReference type="RefSeq" id="WP_344685677.1">
    <property type="nucleotide sequence ID" value="NZ_BAAAUX010000032.1"/>
</dbReference>
<dbReference type="Proteomes" id="UP001500979">
    <property type="component" value="Unassembled WGS sequence"/>
</dbReference>
<evidence type="ECO:0000256" key="1">
    <source>
        <dbReference type="ARBA" id="ARBA00022642"/>
    </source>
</evidence>
<sequence length="373" mass="40076">MWTSTRPAATALDSVDELAGLRTRYGLPPGLVRLDGNSGGFGRSETSARLHRFAENRWRSGCIGRLDADRKQEVRLTKDRLGGLVGAAPHELAVAETTSVNLFKALIAAARLRPDRPLLGVGRDCFAADLCIARSAAAHTGRELRLLHSLDDLPYDELAVVALAHTDVRTGGVRDAAAITARLHEHDVLALWDLSESAGALDVNLRAWKADFAIGCGHRYLGGGPGAPAYSFVAERHHAALDCEQAREDSASAPSALALCELRAGLSTLDGVSGASLAAKTNGLVSLFVERLRGAPGVEIVSPSADRPRGAQVSLRHPRAERVSQELFARGVVVDLVEPDTLRCSFAPSWLRYVDVWEAAQIVHEVLHDLDHR</sequence>
<organism evidence="5 6">
    <name type="scientific">Saccharopolyspora taberi</name>
    <dbReference type="NCBI Taxonomy" id="60895"/>
    <lineage>
        <taxon>Bacteria</taxon>
        <taxon>Bacillati</taxon>
        <taxon>Actinomycetota</taxon>
        <taxon>Actinomycetes</taxon>
        <taxon>Pseudonocardiales</taxon>
        <taxon>Pseudonocardiaceae</taxon>
        <taxon>Saccharopolyspora</taxon>
    </lineage>
</organism>
<dbReference type="PANTHER" id="PTHR14084">
    <property type="entry name" value="KYNURENINASE"/>
    <property type="match status" value="1"/>
</dbReference>
<dbReference type="Pfam" id="PF22580">
    <property type="entry name" value="KYNU_C"/>
    <property type="match status" value="1"/>
</dbReference>
<dbReference type="Pfam" id="PF00266">
    <property type="entry name" value="Aminotran_5"/>
    <property type="match status" value="1"/>
</dbReference>
<feature type="domain" description="Aminotransferase class V" evidence="4">
    <location>
        <begin position="151"/>
        <end position="222"/>
    </location>
</feature>
<dbReference type="InterPro" id="IPR015421">
    <property type="entry name" value="PyrdxlP-dep_Trfase_major"/>
</dbReference>
<comment type="caution">
    <text evidence="5">The sequence shown here is derived from an EMBL/GenBank/DDBJ whole genome shotgun (WGS) entry which is preliminary data.</text>
</comment>
<dbReference type="Gene3D" id="3.40.640.10">
    <property type="entry name" value="Type I PLP-dependent aspartate aminotransferase-like (Major domain)"/>
    <property type="match status" value="2"/>
</dbReference>
<keyword evidence="3" id="KW-0663">Pyridoxal phosphate</keyword>
<keyword evidence="1" id="KW-0662">Pyridine nucleotide biosynthesis</keyword>
<dbReference type="PANTHER" id="PTHR14084:SF0">
    <property type="entry name" value="KYNURENINASE"/>
    <property type="match status" value="1"/>
</dbReference>
<evidence type="ECO:0000259" key="4">
    <source>
        <dbReference type="Pfam" id="PF00266"/>
    </source>
</evidence>
<evidence type="ECO:0000256" key="2">
    <source>
        <dbReference type="ARBA" id="ARBA00022801"/>
    </source>
</evidence>
<evidence type="ECO:0000313" key="5">
    <source>
        <dbReference type="EMBL" id="GAA2817469.1"/>
    </source>
</evidence>
<dbReference type="InterPro" id="IPR010111">
    <property type="entry name" value="Kynureninase"/>
</dbReference>
<name>A0ABN3VN97_9PSEU</name>
<dbReference type="EMBL" id="BAAAUX010000032">
    <property type="protein sequence ID" value="GAA2817469.1"/>
    <property type="molecule type" value="Genomic_DNA"/>
</dbReference>
<reference evidence="5 6" key="1">
    <citation type="journal article" date="2019" name="Int. J. Syst. Evol. Microbiol.">
        <title>The Global Catalogue of Microorganisms (GCM) 10K type strain sequencing project: providing services to taxonomists for standard genome sequencing and annotation.</title>
        <authorList>
            <consortium name="The Broad Institute Genomics Platform"/>
            <consortium name="The Broad Institute Genome Sequencing Center for Infectious Disease"/>
            <person name="Wu L."/>
            <person name="Ma J."/>
        </authorList>
    </citation>
    <scope>NUCLEOTIDE SEQUENCE [LARGE SCALE GENOMIC DNA]</scope>
    <source>
        <strain evidence="5 6">JCM 9383</strain>
    </source>
</reference>
<evidence type="ECO:0000313" key="6">
    <source>
        <dbReference type="Proteomes" id="UP001500979"/>
    </source>
</evidence>
<dbReference type="InterPro" id="IPR015424">
    <property type="entry name" value="PyrdxlP-dep_Trfase"/>
</dbReference>
<dbReference type="Gene3D" id="3.90.1150.10">
    <property type="entry name" value="Aspartate Aminotransferase, domain 1"/>
    <property type="match status" value="2"/>
</dbReference>
<proteinExistence type="predicted"/>
<evidence type="ECO:0000256" key="3">
    <source>
        <dbReference type="ARBA" id="ARBA00022898"/>
    </source>
</evidence>